<evidence type="ECO:0000259" key="12">
    <source>
        <dbReference type="PROSITE" id="PS50110"/>
    </source>
</evidence>
<dbReference type="InterPro" id="IPR011006">
    <property type="entry name" value="CheY-like_superfamily"/>
</dbReference>
<dbReference type="InterPro" id="IPR009057">
    <property type="entry name" value="Homeodomain-like_sf"/>
</dbReference>
<dbReference type="RefSeq" id="WP_004629612.1">
    <property type="nucleotide sequence ID" value="NZ_AORV01000065.1"/>
</dbReference>
<evidence type="ECO:0000313" key="14">
    <source>
        <dbReference type="Proteomes" id="UP000014155"/>
    </source>
</evidence>
<evidence type="ECO:0000256" key="9">
    <source>
        <dbReference type="ARBA" id="ARBA00024867"/>
    </source>
</evidence>
<evidence type="ECO:0000259" key="11">
    <source>
        <dbReference type="PROSITE" id="PS01124"/>
    </source>
</evidence>
<sequence length="514" mass="58681">MRIVVVEDEYRVRSGVVKLIGKIKPEYEVVAEAENGLAGVDTILENKPDLVIVDIKMPLMDGIEMLSKLKEKGIKHKTIILSGYSDFEFAQKAIKLGVSEYLLKPVTANDLEQTLLNIEKEILMEKMLEANQTQVLSSIENIFQNIVMGGSDKVEEMYRFLSDRYGLGQNTEFAAVSVYYGTDDRDHINKLKIILADDLTGFGSGSFTIFDLALHQEIIVLIYNSENLQAYERFFQNRAIRDILGQDFKGLAFGWIQFTGPENIKNSINTIRKELKWSIVLGEDILISYPKTRQINTKLIHYPIELESASKACVFSNDPGRLNRLFEEFASWWRKELYHPAGVIEAFVRFASSIINVIKETDYDLYEAINQKETLQKLIDSITWNELHSALFSIIEKITAGSNREIQAVSLIVKKAVSLVNEFYKDGITLDQTAARLNITPEYLGSLFNREMGINFSTYIKEFRIKKAKGLLIGKDLKTYEISRQVGYSDPKYFCRVFKETTGLTPGEYQKAYK</sequence>
<keyword evidence="7" id="KW-0238">DNA-binding</keyword>
<evidence type="ECO:0000256" key="8">
    <source>
        <dbReference type="ARBA" id="ARBA00023163"/>
    </source>
</evidence>
<dbReference type="SMART" id="SM00342">
    <property type="entry name" value="HTH_ARAC"/>
    <property type="match status" value="1"/>
</dbReference>
<proteinExistence type="predicted"/>
<keyword evidence="6" id="KW-0805">Transcription regulation</keyword>
<dbReference type="GO" id="GO:0000160">
    <property type="term" value="P:phosphorelay signal transduction system"/>
    <property type="evidence" value="ECO:0007669"/>
    <property type="project" value="UniProtKB-KW"/>
</dbReference>
<dbReference type="PROSITE" id="PS01124">
    <property type="entry name" value="HTH_ARAC_FAMILY_2"/>
    <property type="match status" value="1"/>
</dbReference>
<dbReference type="GO" id="GO:0003700">
    <property type="term" value="F:DNA-binding transcription factor activity"/>
    <property type="evidence" value="ECO:0007669"/>
    <property type="project" value="InterPro"/>
</dbReference>
<dbReference type="GO" id="GO:0043565">
    <property type="term" value="F:sequence-specific DNA binding"/>
    <property type="evidence" value="ECO:0007669"/>
    <property type="project" value="InterPro"/>
</dbReference>
<dbReference type="PANTHER" id="PTHR42713">
    <property type="entry name" value="HISTIDINE KINASE-RELATED"/>
    <property type="match status" value="1"/>
</dbReference>
<organism evidence="13 14">
    <name type="scientific">Ruminiclostridium cellobioparum subsp. termitidis CT1112</name>
    <dbReference type="NCBI Taxonomy" id="1195236"/>
    <lineage>
        <taxon>Bacteria</taxon>
        <taxon>Bacillati</taxon>
        <taxon>Bacillota</taxon>
        <taxon>Clostridia</taxon>
        <taxon>Eubacteriales</taxon>
        <taxon>Oscillospiraceae</taxon>
        <taxon>Ruminiclostridium</taxon>
    </lineage>
</organism>
<dbReference type="Gene3D" id="3.40.50.2300">
    <property type="match status" value="1"/>
</dbReference>
<dbReference type="Proteomes" id="UP000014155">
    <property type="component" value="Unassembled WGS sequence"/>
</dbReference>
<dbReference type="GO" id="GO:0005737">
    <property type="term" value="C:cytoplasm"/>
    <property type="evidence" value="ECO:0007669"/>
    <property type="project" value="UniProtKB-SubCell"/>
</dbReference>
<reference evidence="13 14" key="1">
    <citation type="journal article" date="2013" name="Genome Announc.">
        <title>Draft Genome Sequence of the Cellulolytic, Mesophilic, Anaerobic Bacterium Clostridium termitidis Strain CT1112 (DSM 5398).</title>
        <authorList>
            <person name="Lal S."/>
            <person name="Ramachandran U."/>
            <person name="Zhang X."/>
            <person name="Munir R."/>
            <person name="Sparling R."/>
            <person name="Levin D.B."/>
        </authorList>
    </citation>
    <scope>NUCLEOTIDE SEQUENCE [LARGE SCALE GENOMIC DNA]</scope>
    <source>
        <strain evidence="13 14">CT1112</strain>
    </source>
</reference>
<dbReference type="InterPro" id="IPR020449">
    <property type="entry name" value="Tscrpt_reg_AraC-type_HTH"/>
</dbReference>
<evidence type="ECO:0000256" key="3">
    <source>
        <dbReference type="ARBA" id="ARBA00022490"/>
    </source>
</evidence>
<dbReference type="EMBL" id="AORV01000065">
    <property type="protein sequence ID" value="EMS69453.1"/>
    <property type="molecule type" value="Genomic_DNA"/>
</dbReference>
<comment type="function">
    <text evidence="9">May play the central regulatory role in sporulation. It may be an element of the effector pathway responsible for the activation of sporulation genes in response to nutritional stress. Spo0A may act in concert with spo0H (a sigma factor) to control the expression of some genes that are critical to the sporulation process.</text>
</comment>
<gene>
    <name evidence="13" type="ORF">CTER_4842</name>
</gene>
<name>S0FLU8_RUMCE</name>
<dbReference type="PANTHER" id="PTHR42713:SF3">
    <property type="entry name" value="TRANSCRIPTIONAL REGULATORY PROTEIN HPTR"/>
    <property type="match status" value="1"/>
</dbReference>
<dbReference type="PRINTS" id="PR00032">
    <property type="entry name" value="HTHARAC"/>
</dbReference>
<dbReference type="SMART" id="SM00448">
    <property type="entry name" value="REC"/>
    <property type="match status" value="1"/>
</dbReference>
<dbReference type="Pfam" id="PF00072">
    <property type="entry name" value="Response_reg"/>
    <property type="match status" value="1"/>
</dbReference>
<evidence type="ECO:0000256" key="10">
    <source>
        <dbReference type="PROSITE-ProRule" id="PRU00169"/>
    </source>
</evidence>
<evidence type="ECO:0000256" key="5">
    <source>
        <dbReference type="ARBA" id="ARBA00023012"/>
    </source>
</evidence>
<feature type="domain" description="HTH araC/xylS-type" evidence="11">
    <location>
        <begin position="414"/>
        <end position="512"/>
    </location>
</feature>
<evidence type="ECO:0000256" key="1">
    <source>
        <dbReference type="ARBA" id="ARBA00004496"/>
    </source>
</evidence>
<keyword evidence="8" id="KW-0804">Transcription</keyword>
<comment type="subcellular location">
    <subcellularLocation>
        <location evidence="1">Cytoplasm</location>
    </subcellularLocation>
</comment>
<evidence type="ECO:0000256" key="4">
    <source>
        <dbReference type="ARBA" id="ARBA00022553"/>
    </source>
</evidence>
<dbReference type="Gene3D" id="1.10.10.60">
    <property type="entry name" value="Homeodomain-like"/>
    <property type="match status" value="2"/>
</dbReference>
<evidence type="ECO:0000313" key="13">
    <source>
        <dbReference type="EMBL" id="EMS69453.1"/>
    </source>
</evidence>
<dbReference type="PROSITE" id="PS50110">
    <property type="entry name" value="RESPONSE_REGULATORY"/>
    <property type="match status" value="1"/>
</dbReference>
<dbReference type="InterPro" id="IPR001789">
    <property type="entry name" value="Sig_transdc_resp-reg_receiver"/>
</dbReference>
<protein>
    <recommendedName>
        <fullName evidence="2">Stage 0 sporulation protein A homolog</fullName>
    </recommendedName>
</protein>
<dbReference type="InterPro" id="IPR051552">
    <property type="entry name" value="HptR"/>
</dbReference>
<feature type="modified residue" description="4-aspartylphosphate" evidence="10">
    <location>
        <position position="54"/>
    </location>
</feature>
<dbReference type="Pfam" id="PF12833">
    <property type="entry name" value="HTH_18"/>
    <property type="match status" value="1"/>
</dbReference>
<keyword evidence="5" id="KW-0902">Two-component regulatory system</keyword>
<keyword evidence="4 10" id="KW-0597">Phosphoprotein</keyword>
<feature type="domain" description="Response regulatory" evidence="12">
    <location>
        <begin position="2"/>
        <end position="119"/>
    </location>
</feature>
<dbReference type="STRING" id="1195236.CTER_4842"/>
<dbReference type="eggNOG" id="COG2207">
    <property type="taxonomic scope" value="Bacteria"/>
</dbReference>
<dbReference type="InterPro" id="IPR018060">
    <property type="entry name" value="HTH_AraC"/>
</dbReference>
<evidence type="ECO:0000256" key="6">
    <source>
        <dbReference type="ARBA" id="ARBA00023015"/>
    </source>
</evidence>
<dbReference type="PATRIC" id="fig|1195236.3.peg.5028"/>
<dbReference type="SUPFAM" id="SSF52172">
    <property type="entry name" value="CheY-like"/>
    <property type="match status" value="1"/>
</dbReference>
<keyword evidence="14" id="KW-1185">Reference proteome</keyword>
<accession>S0FLU8</accession>
<dbReference type="SUPFAM" id="SSF46689">
    <property type="entry name" value="Homeodomain-like"/>
    <property type="match status" value="1"/>
</dbReference>
<evidence type="ECO:0000256" key="2">
    <source>
        <dbReference type="ARBA" id="ARBA00018672"/>
    </source>
</evidence>
<dbReference type="eggNOG" id="COG4753">
    <property type="taxonomic scope" value="Bacteria"/>
</dbReference>
<comment type="caution">
    <text evidence="13">The sequence shown here is derived from an EMBL/GenBank/DDBJ whole genome shotgun (WGS) entry which is preliminary data.</text>
</comment>
<dbReference type="AlphaFoldDB" id="S0FLU8"/>
<dbReference type="CDD" id="cd17536">
    <property type="entry name" value="REC_YesN-like"/>
    <property type="match status" value="1"/>
</dbReference>
<keyword evidence="3" id="KW-0963">Cytoplasm</keyword>
<evidence type="ECO:0000256" key="7">
    <source>
        <dbReference type="ARBA" id="ARBA00023125"/>
    </source>
</evidence>